<feature type="transmembrane region" description="Helical" evidence="1">
    <location>
        <begin position="54"/>
        <end position="74"/>
    </location>
</feature>
<dbReference type="KEGG" id="esi:Exig_0524"/>
<accession>B1YJH5</accession>
<reference evidence="3" key="3">
    <citation type="submission" date="2008-04" db="EMBL/GenBank/DDBJ databases">
        <title>Complete sequence of chromosome of Exiguobacterium sibiricum 255-15.</title>
        <authorList>
            <consortium name="US DOE Joint Genome Institute"/>
            <person name="Copeland A."/>
            <person name="Lucas S."/>
            <person name="Lapidus A."/>
            <person name="Glavina del Rio T."/>
            <person name="Dalin E."/>
            <person name="Tice H."/>
            <person name="Bruce D."/>
            <person name="Goodwin L."/>
            <person name="Pitluck S."/>
            <person name="Kiss H."/>
            <person name="Chertkov O."/>
            <person name="Monk C."/>
            <person name="Brettin T."/>
            <person name="Detter J.C."/>
            <person name="Han C."/>
            <person name="Kuske C.R."/>
            <person name="Schmutz J."/>
            <person name="Larimer F."/>
            <person name="Land M."/>
            <person name="Hauser L."/>
            <person name="Kyrpides N."/>
            <person name="Mikhailova N."/>
            <person name="Vishnivetskaya T."/>
            <person name="Rodrigues D.F."/>
            <person name="Gilichinsky D."/>
            <person name="Tiedje J."/>
            <person name="Richardson P."/>
        </authorList>
    </citation>
    <scope>NUCLEOTIDE SEQUENCE [LARGE SCALE GENOMIC DNA]</scope>
    <source>
        <strain evidence="3">DSM 17290 / CIP 109462 / JCM 13490 / 255-15</strain>
    </source>
</reference>
<sequence>MIDPYSYLNGVFYLSQLLLSNFLFTLALLVYVIVSLVDMWKSYTRTSSKTDFLFFILTLITLFIGFLVSPFLALAFQWKRSRTKRIIGILLIAVPLMLVLVSRFL</sequence>
<evidence type="ECO:0000313" key="3">
    <source>
        <dbReference type="Proteomes" id="UP000001681"/>
    </source>
</evidence>
<dbReference type="STRING" id="262543.Exig_0524"/>
<reference evidence="2 3" key="2">
    <citation type="journal article" date="2008" name="BMC Genomics">
        <title>Architecture of thermal adaptation in an Exiguobacterium sibiricum strain isolated from 3 million year old permafrost: a genome and transcriptome approach.</title>
        <authorList>
            <person name="Rodrigues D.F."/>
            <person name="Ivanova N."/>
            <person name="He Z."/>
            <person name="Huebner M."/>
            <person name="Zhou J."/>
            <person name="Tiedje J.M."/>
        </authorList>
    </citation>
    <scope>NUCLEOTIDE SEQUENCE [LARGE SCALE GENOMIC DNA]</scope>
    <source>
        <strain evidence="3">DSM 17290 / CIP 109462 / JCM 13490 / 255-15</strain>
    </source>
</reference>
<dbReference type="AlphaFoldDB" id="B1YJH5"/>
<organism evidence="2 3">
    <name type="scientific">Exiguobacterium sibiricum (strain DSM 17290 / CCUG 55495 / CIP 109462 / JCM 13490 / 255-15)</name>
    <dbReference type="NCBI Taxonomy" id="262543"/>
    <lineage>
        <taxon>Bacteria</taxon>
        <taxon>Bacillati</taxon>
        <taxon>Bacillota</taxon>
        <taxon>Bacilli</taxon>
        <taxon>Bacillales</taxon>
        <taxon>Bacillales Family XII. Incertae Sedis</taxon>
        <taxon>Exiguobacterium</taxon>
    </lineage>
</organism>
<dbReference type="HOGENOM" id="CLU_2232550_0_0_9"/>
<keyword evidence="3" id="KW-1185">Reference proteome</keyword>
<name>B1YJH5_EXIS2</name>
<dbReference type="EMBL" id="CP001022">
    <property type="protein sequence ID" value="ACB60005.1"/>
    <property type="molecule type" value="Genomic_DNA"/>
</dbReference>
<feature type="transmembrane region" description="Helical" evidence="1">
    <location>
        <begin position="86"/>
        <end position="104"/>
    </location>
</feature>
<evidence type="ECO:0000313" key="2">
    <source>
        <dbReference type="EMBL" id="ACB60005.1"/>
    </source>
</evidence>
<keyword evidence="1" id="KW-1133">Transmembrane helix</keyword>
<keyword evidence="1" id="KW-0472">Membrane</keyword>
<protein>
    <submittedName>
        <fullName evidence="2">Uncharacterized protein</fullName>
    </submittedName>
</protein>
<feature type="transmembrane region" description="Helical" evidence="1">
    <location>
        <begin position="12"/>
        <end position="34"/>
    </location>
</feature>
<gene>
    <name evidence="2" type="ordered locus">Exig_0524</name>
</gene>
<evidence type="ECO:0000256" key="1">
    <source>
        <dbReference type="SAM" id="Phobius"/>
    </source>
</evidence>
<keyword evidence="1" id="KW-0812">Transmembrane</keyword>
<reference evidence="2 3" key="1">
    <citation type="journal article" date="2006" name="Extremophiles">
        <title>Characterization of Exiguobacterium isolates from the Siberian permafrost. Description of Exiguobacterium sibiricum sp. nov.</title>
        <authorList>
            <person name="Rodrigues D.F."/>
            <person name="Goris J."/>
            <person name="Vishnivetskaya T."/>
            <person name="Gilichinsky D."/>
            <person name="Thomashow M.F."/>
            <person name="Tiedje J.M."/>
        </authorList>
    </citation>
    <scope>NUCLEOTIDE SEQUENCE [LARGE SCALE GENOMIC DNA]</scope>
    <source>
        <strain evidence="3">DSM 17290 / CIP 109462 / JCM 13490 / 255-15</strain>
    </source>
</reference>
<proteinExistence type="predicted"/>
<dbReference type="Proteomes" id="UP000001681">
    <property type="component" value="Chromosome"/>
</dbReference>